<proteinExistence type="predicted"/>
<accession>A0ABW2MJY6</accession>
<organism evidence="2 3">
    <name type="scientific">Streptomyces caviscabies</name>
    <dbReference type="NCBI Taxonomy" id="90079"/>
    <lineage>
        <taxon>Bacteria</taxon>
        <taxon>Bacillati</taxon>
        <taxon>Actinomycetota</taxon>
        <taxon>Actinomycetes</taxon>
        <taxon>Kitasatosporales</taxon>
        <taxon>Streptomycetaceae</taxon>
        <taxon>Streptomyces</taxon>
    </lineage>
</organism>
<name>A0ABW2MJY6_9ACTN</name>
<dbReference type="InterPro" id="IPR002575">
    <property type="entry name" value="Aminoglycoside_PTrfase"/>
</dbReference>
<dbReference type="Proteomes" id="UP001596509">
    <property type="component" value="Unassembled WGS sequence"/>
</dbReference>
<dbReference type="RefSeq" id="WP_381040870.1">
    <property type="nucleotide sequence ID" value="NZ_JBHTCK010000008.1"/>
</dbReference>
<evidence type="ECO:0000313" key="3">
    <source>
        <dbReference type="Proteomes" id="UP001596509"/>
    </source>
</evidence>
<protein>
    <submittedName>
        <fullName evidence="2">Phosphotransferase</fullName>
    </submittedName>
</protein>
<reference evidence="3" key="1">
    <citation type="journal article" date="2019" name="Int. J. Syst. Evol. Microbiol.">
        <title>The Global Catalogue of Microorganisms (GCM) 10K type strain sequencing project: providing services to taxonomists for standard genome sequencing and annotation.</title>
        <authorList>
            <consortium name="The Broad Institute Genomics Platform"/>
            <consortium name="The Broad Institute Genome Sequencing Center for Infectious Disease"/>
            <person name="Wu L."/>
            <person name="Ma J."/>
        </authorList>
    </citation>
    <scope>NUCLEOTIDE SEQUENCE [LARGE SCALE GENOMIC DNA]</scope>
    <source>
        <strain evidence="3">ICMP 19430</strain>
    </source>
</reference>
<dbReference type="SUPFAM" id="SSF56112">
    <property type="entry name" value="Protein kinase-like (PK-like)"/>
    <property type="match status" value="1"/>
</dbReference>
<gene>
    <name evidence="2" type="ORF">ACFQW9_26395</name>
</gene>
<comment type="caution">
    <text evidence="2">The sequence shown here is derived from an EMBL/GenBank/DDBJ whole genome shotgun (WGS) entry which is preliminary data.</text>
</comment>
<feature type="domain" description="Aminoglycoside phosphotransferase" evidence="1">
    <location>
        <begin position="88"/>
        <end position="288"/>
    </location>
</feature>
<dbReference type="Pfam" id="PF01636">
    <property type="entry name" value="APH"/>
    <property type="match status" value="1"/>
</dbReference>
<dbReference type="EMBL" id="JBHTCK010000008">
    <property type="protein sequence ID" value="MFC7354185.1"/>
    <property type="molecule type" value="Genomic_DNA"/>
</dbReference>
<dbReference type="InterPro" id="IPR011009">
    <property type="entry name" value="Kinase-like_dom_sf"/>
</dbReference>
<keyword evidence="3" id="KW-1185">Reference proteome</keyword>
<sequence length="350" mass="38213">MRSRRSRCSNEPVRSDEKITTVDRGRFPDAVSPWEDPVWRAEVLDWVAGGLAAHGLVESGPRQVRLRPWSVLVRLAVADRAPVWFKAVPPAAAFEAGLADALARWVPAQVLTPLAVEAERGWTLVPDGGPVLWELLEGQPVDPDPRYWEEPLRQYAAMQRALVPYTDEIVALGVPAARPRGLPALFDRLVAENSALMPEDRVALAALRPRVTDWCEELAASGVADSLDHADLHESQLFEPAPGRFAFFDWGDALVGHPFHSLLVPARAARERFGPEVLPRLRDAYLEPWTGGGVTAAGLRRAVSLAWRLAALGRAASWGRMFPVPPGAAAAPGDAEAAHWLRELSVAPPL</sequence>
<evidence type="ECO:0000313" key="2">
    <source>
        <dbReference type="EMBL" id="MFC7354185.1"/>
    </source>
</evidence>
<evidence type="ECO:0000259" key="1">
    <source>
        <dbReference type="Pfam" id="PF01636"/>
    </source>
</evidence>